<dbReference type="EMBL" id="JWZX01002214">
    <property type="protein sequence ID" value="KOO30489.1"/>
    <property type="molecule type" value="Genomic_DNA"/>
</dbReference>
<evidence type="ECO:0000313" key="3">
    <source>
        <dbReference type="Proteomes" id="UP000037460"/>
    </source>
</evidence>
<dbReference type="AlphaFoldDB" id="A0A0M0JVE4"/>
<protein>
    <submittedName>
        <fullName evidence="2">Uncharacterized protein</fullName>
    </submittedName>
</protein>
<proteinExistence type="predicted"/>
<reference evidence="3" key="1">
    <citation type="journal article" date="2015" name="PLoS Genet.">
        <title>Genome Sequence and Transcriptome Analyses of Chrysochromulina tobin: Metabolic Tools for Enhanced Algal Fitness in the Prominent Order Prymnesiales (Haptophyceae).</title>
        <authorList>
            <person name="Hovde B.T."/>
            <person name="Deodato C.R."/>
            <person name="Hunsperger H.M."/>
            <person name="Ryken S.A."/>
            <person name="Yost W."/>
            <person name="Jha R.K."/>
            <person name="Patterson J."/>
            <person name="Monnat R.J. Jr."/>
            <person name="Barlow S.B."/>
            <person name="Starkenburg S.R."/>
            <person name="Cattolico R.A."/>
        </authorList>
    </citation>
    <scope>NUCLEOTIDE SEQUENCE</scope>
    <source>
        <strain evidence="3">CCMP291</strain>
    </source>
</reference>
<gene>
    <name evidence="2" type="ORF">Ctob_015204</name>
</gene>
<evidence type="ECO:0000313" key="2">
    <source>
        <dbReference type="EMBL" id="KOO30489.1"/>
    </source>
</evidence>
<dbReference type="Proteomes" id="UP000037460">
    <property type="component" value="Unassembled WGS sequence"/>
</dbReference>
<keyword evidence="3" id="KW-1185">Reference proteome</keyword>
<feature type="region of interest" description="Disordered" evidence="1">
    <location>
        <begin position="15"/>
        <end position="37"/>
    </location>
</feature>
<sequence>MKGGGRDAIVAAMRRPAQHDGSHGGLAGVFRNDQPTVDRGGVQVPGEWISEPSAVRAEAGAIYRRIDDANFGAGTVDARVFGFHAALCQPPWTELPGRDGEEWRLPHECDFAAFCDLLQRMHSNKATSLDRVSKEMLELLPDALRRPFYVAAMAVATPDANGARPKPAYWARVPVKLLDKKVPSPCISKKRDIGLPSQLLKIQAGLYLPAYAAIMGRLPGNFGWTPGVAARGAALCGSLVLDHTHLLSHFLLAIYADIQRFFPSMDRGYVLIAEQWRGLPRDVREATLALYHDSCFLYETEHGLAEGVARPARDSEGVEFDFTTVQSRCGYFQGCLLSTEKAKIFMASLCEAIDTLIGGGGVRLWNGSFHGGRRYQSILCADDLLGSLTSWVAGIVFIRLLDEWADVSASHFGITDDASKTTYSAIFVDGSGVPHEAPAPPAFLAAAHIGGRTIPRLPYDATYVHVGDRRKLNGDQTPTRVKAVGLCQAWLKRDPFDRTALIYSSRLAHDTLRLFEGDLISETTGALSPPESSSSFTHALRRLARLGHGV</sequence>
<accession>A0A0M0JVE4</accession>
<evidence type="ECO:0000256" key="1">
    <source>
        <dbReference type="SAM" id="MobiDB-lite"/>
    </source>
</evidence>
<name>A0A0M0JVE4_9EUKA</name>
<comment type="caution">
    <text evidence="2">The sequence shown here is derived from an EMBL/GenBank/DDBJ whole genome shotgun (WGS) entry which is preliminary data.</text>
</comment>
<organism evidence="2 3">
    <name type="scientific">Chrysochromulina tobinii</name>
    <dbReference type="NCBI Taxonomy" id="1460289"/>
    <lineage>
        <taxon>Eukaryota</taxon>
        <taxon>Haptista</taxon>
        <taxon>Haptophyta</taxon>
        <taxon>Prymnesiophyceae</taxon>
        <taxon>Prymnesiales</taxon>
        <taxon>Chrysochromulinaceae</taxon>
        <taxon>Chrysochromulina</taxon>
    </lineage>
</organism>